<dbReference type="AlphaFoldDB" id="A0A8D8U538"/>
<evidence type="ECO:0000313" key="1">
    <source>
        <dbReference type="EMBL" id="CAG6699653.1"/>
    </source>
</evidence>
<dbReference type="EMBL" id="HBUF01339114">
    <property type="protein sequence ID" value="CAG6699651.1"/>
    <property type="molecule type" value="Transcribed_RNA"/>
</dbReference>
<organism evidence="1">
    <name type="scientific">Cacopsylla melanoneura</name>
    <dbReference type="NCBI Taxonomy" id="428564"/>
    <lineage>
        <taxon>Eukaryota</taxon>
        <taxon>Metazoa</taxon>
        <taxon>Ecdysozoa</taxon>
        <taxon>Arthropoda</taxon>
        <taxon>Hexapoda</taxon>
        <taxon>Insecta</taxon>
        <taxon>Pterygota</taxon>
        <taxon>Neoptera</taxon>
        <taxon>Paraneoptera</taxon>
        <taxon>Hemiptera</taxon>
        <taxon>Sternorrhyncha</taxon>
        <taxon>Psylloidea</taxon>
        <taxon>Psyllidae</taxon>
        <taxon>Psyllinae</taxon>
        <taxon>Cacopsylla</taxon>
    </lineage>
</organism>
<proteinExistence type="predicted"/>
<dbReference type="EMBL" id="HBUF01339115">
    <property type="protein sequence ID" value="CAG6699653.1"/>
    <property type="molecule type" value="Transcribed_RNA"/>
</dbReference>
<name>A0A8D8U538_9HEMI</name>
<accession>A0A8D8U538</accession>
<dbReference type="EMBL" id="HBUF01339113">
    <property type="protein sequence ID" value="CAG6699649.1"/>
    <property type="molecule type" value="Transcribed_RNA"/>
</dbReference>
<dbReference type="EMBL" id="HBUF01339112">
    <property type="protein sequence ID" value="CAG6699647.1"/>
    <property type="molecule type" value="Transcribed_RNA"/>
</dbReference>
<reference evidence="1" key="1">
    <citation type="submission" date="2021-05" db="EMBL/GenBank/DDBJ databases">
        <authorList>
            <person name="Alioto T."/>
            <person name="Alioto T."/>
            <person name="Gomez Garrido J."/>
        </authorList>
    </citation>
    <scope>NUCLEOTIDE SEQUENCE</scope>
</reference>
<sequence length="118" mass="13492">MAVHVYCIILKPLYHFLWHLSSVSAFKLNMMNVVFPFDIDNATPPTHEPLFLLPMCPDMMAAQLNSVFERSIALVARVRVHIIVQGHVSLQHLIVSTSLVTYWTHGFLCVKMTVKMLE</sequence>
<protein>
    <submittedName>
        <fullName evidence="1">Uncharacterized protein</fullName>
    </submittedName>
</protein>